<accession>A0A9X5E3Z6</accession>
<keyword evidence="1" id="KW-0812">Transmembrane</keyword>
<proteinExistence type="predicted"/>
<sequence>MAIAATVNFGLVIFDFTYVPWRDFYLNRIPEVTTIYDPIKGIEPHRETQQYLKLVNALEQQMSQTGLQSPQTATLLEQLRRYSSDIIETNPFALANKTGTLERIKNRMRDRIGEESSRTAFNIFWSQEYLLKAGWQKEIDFFNRSIRPLIATNYYRAIGENGEFIDEFWGIDAYFIVLFGLEFLIRTFIISRRHVGLKWQEAMLWRWYDILLIVPFELLPFLRWTWLRIIPVTIRLHQAKLLNLEPVRRQATQGFVASLAQEITEVVLIQFINQLQVSVRRGELTNWLSASSKQQPYIDLNNINEIEAIASLVVNVLVYQVFPQIEPDIIAILRHSIESTLDQSPLYRNIHNLPGVGNLPHTLSQQLATSITQNFYSAIVKAVEDPVGAKISRQLAQHFSQALGTQMQEKHTLERIQSLISDFLEEVKLNYVRRLAQEDVEQIMEQTRLLKRGEE</sequence>
<protein>
    <submittedName>
        <fullName evidence="2">Uncharacterized protein</fullName>
    </submittedName>
</protein>
<evidence type="ECO:0000256" key="1">
    <source>
        <dbReference type="SAM" id="Phobius"/>
    </source>
</evidence>
<feature type="transmembrane region" description="Helical" evidence="1">
    <location>
        <begin position="168"/>
        <end position="189"/>
    </location>
</feature>
<keyword evidence="3" id="KW-1185">Reference proteome</keyword>
<dbReference type="EMBL" id="JTJC03000001">
    <property type="protein sequence ID" value="NHC33612.1"/>
    <property type="molecule type" value="Genomic_DNA"/>
</dbReference>
<organism evidence="2 3">
    <name type="scientific">Scytonema millei VB511283</name>
    <dbReference type="NCBI Taxonomy" id="1245923"/>
    <lineage>
        <taxon>Bacteria</taxon>
        <taxon>Bacillati</taxon>
        <taxon>Cyanobacteriota</taxon>
        <taxon>Cyanophyceae</taxon>
        <taxon>Nostocales</taxon>
        <taxon>Scytonemataceae</taxon>
        <taxon>Scytonema</taxon>
    </lineage>
</organism>
<keyword evidence="1" id="KW-0472">Membrane</keyword>
<comment type="caution">
    <text evidence="2">The sequence shown here is derived from an EMBL/GenBank/DDBJ whole genome shotgun (WGS) entry which is preliminary data.</text>
</comment>
<dbReference type="OrthoDB" id="501625at2"/>
<evidence type="ECO:0000313" key="3">
    <source>
        <dbReference type="Proteomes" id="UP000031532"/>
    </source>
</evidence>
<dbReference type="Proteomes" id="UP000031532">
    <property type="component" value="Unassembled WGS sequence"/>
</dbReference>
<name>A0A9X5E3Z6_9CYAN</name>
<dbReference type="AlphaFoldDB" id="A0A9X5E3Z6"/>
<keyword evidence="1" id="KW-1133">Transmembrane helix</keyword>
<evidence type="ECO:0000313" key="2">
    <source>
        <dbReference type="EMBL" id="NHC33612.1"/>
    </source>
</evidence>
<gene>
    <name evidence="2" type="ORF">QH73_0002860</name>
</gene>
<reference evidence="2 3" key="1">
    <citation type="journal article" date="2015" name="Genome Announc.">
        <title>Draft Genome Sequence of the Terrestrial Cyanobacterium Scytonema millei VB511283, Isolated from Eastern India.</title>
        <authorList>
            <person name="Sen D."/>
            <person name="Chandrababunaidu M.M."/>
            <person name="Singh D."/>
            <person name="Sanghi N."/>
            <person name="Ghorai A."/>
            <person name="Mishra G.P."/>
            <person name="Madduluri M."/>
            <person name="Adhikary S.P."/>
            <person name="Tripathy S."/>
        </authorList>
    </citation>
    <scope>NUCLEOTIDE SEQUENCE [LARGE SCALE GENOMIC DNA]</scope>
    <source>
        <strain evidence="2 3">VB511283</strain>
    </source>
</reference>
<feature type="transmembrane region" description="Helical" evidence="1">
    <location>
        <begin position="210"/>
        <end position="227"/>
    </location>
</feature>